<reference evidence="9 10" key="1">
    <citation type="submission" date="2017-07" db="EMBL/GenBank/DDBJ databases">
        <title>Leptospira spp. isolated from tropical soils.</title>
        <authorList>
            <person name="Thibeaux R."/>
            <person name="Iraola G."/>
            <person name="Ferres I."/>
            <person name="Bierque E."/>
            <person name="Girault D."/>
            <person name="Soupe-Gilbert M.-E."/>
            <person name="Picardeau M."/>
            <person name="Goarant C."/>
        </authorList>
    </citation>
    <scope>NUCLEOTIDE SEQUENCE [LARGE SCALE GENOMIC DNA]</scope>
    <source>
        <strain evidence="9 10">FH4-C-A2</strain>
    </source>
</reference>
<dbReference type="GO" id="GO:0006284">
    <property type="term" value="P:base-excision repair"/>
    <property type="evidence" value="ECO:0007669"/>
    <property type="project" value="TreeGrafter"/>
</dbReference>
<dbReference type="InterPro" id="IPR036691">
    <property type="entry name" value="Endo/exonu/phosph_ase_sf"/>
</dbReference>
<feature type="binding site" evidence="6">
    <location>
        <position position="148"/>
    </location>
    <ligand>
        <name>Mg(2+)</name>
        <dbReference type="ChEBI" id="CHEBI:18420"/>
        <label>1</label>
    </ligand>
</feature>
<feature type="active site" evidence="5">
    <location>
        <position position="108"/>
    </location>
</feature>
<accession>A0A2M9YCY9</accession>
<feature type="binding site" evidence="6">
    <location>
        <position position="245"/>
    </location>
    <ligand>
        <name>Mg(2+)</name>
        <dbReference type="ChEBI" id="CHEBI:18420"/>
        <label>1</label>
    </ligand>
</feature>
<feature type="active site" description="Proton donor/acceptor" evidence="5">
    <location>
        <position position="148"/>
    </location>
</feature>
<dbReference type="FunFam" id="3.60.10.10:FF:000026">
    <property type="entry name" value="Exodeoxyribonuclease III"/>
    <property type="match status" value="1"/>
</dbReference>
<evidence type="ECO:0000256" key="7">
    <source>
        <dbReference type="PIRSR" id="PIRSR604808-3"/>
    </source>
</evidence>
<feature type="site" description="Transition state stabilizer" evidence="7">
    <location>
        <position position="150"/>
    </location>
</feature>
<organism evidence="9 10">
    <name type="scientific">Leptospira saintgironsiae</name>
    <dbReference type="NCBI Taxonomy" id="2023183"/>
    <lineage>
        <taxon>Bacteria</taxon>
        <taxon>Pseudomonadati</taxon>
        <taxon>Spirochaetota</taxon>
        <taxon>Spirochaetia</taxon>
        <taxon>Leptospirales</taxon>
        <taxon>Leptospiraceae</taxon>
        <taxon>Leptospira</taxon>
    </lineage>
</organism>
<feature type="active site" description="Proton acceptor" evidence="5">
    <location>
        <position position="245"/>
    </location>
</feature>
<feature type="binding site" evidence="6">
    <location>
        <position position="244"/>
    </location>
    <ligand>
        <name>Mg(2+)</name>
        <dbReference type="ChEBI" id="CHEBI:18420"/>
        <label>1</label>
    </ligand>
</feature>
<keyword evidence="4 6" id="KW-0460">Magnesium</keyword>
<evidence type="ECO:0000259" key="8">
    <source>
        <dbReference type="Pfam" id="PF03372"/>
    </source>
</evidence>
<proteinExistence type="inferred from homology"/>
<evidence type="ECO:0000256" key="1">
    <source>
        <dbReference type="ARBA" id="ARBA00007092"/>
    </source>
</evidence>
<feature type="domain" description="Endonuclease/exonuclease/phosphatase" evidence="8">
    <location>
        <begin position="6"/>
        <end position="245"/>
    </location>
</feature>
<dbReference type="Gene3D" id="3.60.10.10">
    <property type="entry name" value="Endonuclease/exonuclease/phosphatase"/>
    <property type="match status" value="1"/>
</dbReference>
<sequence length="257" mass="29357">MKVFCLNCNGIRSAWGKGLGDVISSEKPDFVCFQETKAQPDQLSSEMWEKLGYKAFFHSAVKKGYSGVSLWSKQEPKKVTYGLGLDEFDKEGRSVLAEFDSYAIWTVYFPSGTTGDVRQAAKMRFLEEFLKISAKLKKKHSNIILCGDVNIAHTETDIHDPKGNAKNSGFLPEERAWVTKFLSTGWVDSFRELYPNKQEYTWWTFRAGARGNNKGWRIDYFFVTPELKSKLKKLTVKKDPILSDHAAMILELDLPKK</sequence>
<evidence type="ECO:0000313" key="9">
    <source>
        <dbReference type="EMBL" id="PJZ49389.1"/>
    </source>
</evidence>
<protein>
    <submittedName>
        <fullName evidence="9">Exodeoxyribonuclease III</fullName>
    </submittedName>
</protein>
<dbReference type="PROSITE" id="PS51435">
    <property type="entry name" value="AP_NUCLEASE_F1_4"/>
    <property type="match status" value="1"/>
</dbReference>
<feature type="binding site" evidence="6">
    <location>
        <position position="35"/>
    </location>
    <ligand>
        <name>Mg(2+)</name>
        <dbReference type="ChEBI" id="CHEBI:18420"/>
        <label>1</label>
    </ligand>
</feature>
<evidence type="ECO:0000313" key="10">
    <source>
        <dbReference type="Proteomes" id="UP000231926"/>
    </source>
</evidence>
<keyword evidence="2 6" id="KW-0479">Metal-binding</keyword>
<dbReference type="InterPro" id="IPR004808">
    <property type="entry name" value="AP_endonuc_1"/>
</dbReference>
<comment type="cofactor">
    <cofactor evidence="6">
        <name>Mg(2+)</name>
        <dbReference type="ChEBI" id="CHEBI:18420"/>
    </cofactor>
    <cofactor evidence="6">
        <name>Mn(2+)</name>
        <dbReference type="ChEBI" id="CHEBI:29035"/>
    </cofactor>
    <text evidence="6">Probably binds two magnesium or manganese ions per subunit.</text>
</comment>
<dbReference type="OrthoDB" id="9803914at2"/>
<dbReference type="RefSeq" id="WP_100709961.1">
    <property type="nucleotide sequence ID" value="NZ_NPDR01000003.1"/>
</dbReference>
<dbReference type="Proteomes" id="UP000231926">
    <property type="component" value="Unassembled WGS sequence"/>
</dbReference>
<dbReference type="GO" id="GO:0008311">
    <property type="term" value="F:double-stranded DNA 3'-5' DNA exonuclease activity"/>
    <property type="evidence" value="ECO:0007669"/>
    <property type="project" value="TreeGrafter"/>
</dbReference>
<comment type="similarity">
    <text evidence="1">Belongs to the DNA repair enzymes AP/ExoA family.</text>
</comment>
<dbReference type="PANTHER" id="PTHR22748">
    <property type="entry name" value="AP ENDONUCLEASE"/>
    <property type="match status" value="1"/>
</dbReference>
<comment type="caution">
    <text evidence="9">The sequence shown here is derived from an EMBL/GenBank/DDBJ whole genome shotgun (WGS) entry which is preliminary data.</text>
</comment>
<dbReference type="GO" id="GO:0003906">
    <property type="term" value="F:DNA-(apurinic or apyrimidinic site) endonuclease activity"/>
    <property type="evidence" value="ECO:0007669"/>
    <property type="project" value="TreeGrafter"/>
</dbReference>
<dbReference type="NCBIfam" id="TIGR00633">
    <property type="entry name" value="xth"/>
    <property type="match status" value="1"/>
</dbReference>
<dbReference type="SUPFAM" id="SSF56219">
    <property type="entry name" value="DNase I-like"/>
    <property type="match status" value="1"/>
</dbReference>
<keyword evidence="10" id="KW-1185">Reference proteome</keyword>
<dbReference type="GO" id="GO:0008081">
    <property type="term" value="F:phosphoric diester hydrolase activity"/>
    <property type="evidence" value="ECO:0007669"/>
    <property type="project" value="TreeGrafter"/>
</dbReference>
<feature type="binding site" evidence="6">
    <location>
        <position position="7"/>
    </location>
    <ligand>
        <name>Mg(2+)</name>
        <dbReference type="ChEBI" id="CHEBI:18420"/>
        <label>1</label>
    </ligand>
</feature>
<keyword evidence="6" id="KW-0464">Manganese</keyword>
<feature type="site" description="Interaction with DNA substrate" evidence="7">
    <location>
        <position position="245"/>
    </location>
</feature>
<evidence type="ECO:0000256" key="3">
    <source>
        <dbReference type="ARBA" id="ARBA00022801"/>
    </source>
</evidence>
<dbReference type="InterPro" id="IPR005135">
    <property type="entry name" value="Endo/exonuclease/phosphatase"/>
</dbReference>
<dbReference type="EMBL" id="NPDR01000003">
    <property type="protein sequence ID" value="PJZ49389.1"/>
    <property type="molecule type" value="Genomic_DNA"/>
</dbReference>
<dbReference type="AlphaFoldDB" id="A0A2M9YCY9"/>
<evidence type="ECO:0000256" key="5">
    <source>
        <dbReference type="PIRSR" id="PIRSR604808-1"/>
    </source>
</evidence>
<evidence type="ECO:0000256" key="6">
    <source>
        <dbReference type="PIRSR" id="PIRSR604808-2"/>
    </source>
</evidence>
<dbReference type="NCBIfam" id="TIGR00195">
    <property type="entry name" value="exoDNase_III"/>
    <property type="match status" value="1"/>
</dbReference>
<keyword evidence="3" id="KW-0378">Hydrolase</keyword>
<dbReference type="CDD" id="cd10281">
    <property type="entry name" value="Nape_like_AP-endo"/>
    <property type="match status" value="1"/>
</dbReference>
<dbReference type="Pfam" id="PF03372">
    <property type="entry name" value="Exo_endo_phos"/>
    <property type="match status" value="1"/>
</dbReference>
<gene>
    <name evidence="9" type="primary">xth</name>
    <name evidence="9" type="ORF">CH362_08630</name>
</gene>
<evidence type="ECO:0000256" key="2">
    <source>
        <dbReference type="ARBA" id="ARBA00022723"/>
    </source>
</evidence>
<feature type="site" description="Important for catalytic activity" evidence="7">
    <location>
        <position position="219"/>
    </location>
</feature>
<feature type="binding site" evidence="6">
    <location>
        <position position="150"/>
    </location>
    <ligand>
        <name>Mg(2+)</name>
        <dbReference type="ChEBI" id="CHEBI:18420"/>
        <label>1</label>
    </ligand>
</feature>
<evidence type="ECO:0000256" key="4">
    <source>
        <dbReference type="ARBA" id="ARBA00022842"/>
    </source>
</evidence>
<name>A0A2M9YCY9_9LEPT</name>
<dbReference type="GO" id="GO:0046872">
    <property type="term" value="F:metal ion binding"/>
    <property type="evidence" value="ECO:0007669"/>
    <property type="project" value="UniProtKB-KW"/>
</dbReference>
<dbReference type="PANTHER" id="PTHR22748:SF6">
    <property type="entry name" value="DNA-(APURINIC OR APYRIMIDINIC SITE) ENDONUCLEASE"/>
    <property type="match status" value="1"/>
</dbReference>